<evidence type="ECO:0000256" key="1">
    <source>
        <dbReference type="SAM" id="MobiDB-lite"/>
    </source>
</evidence>
<evidence type="ECO:0000313" key="2">
    <source>
        <dbReference type="EMBL" id="EGG03398.1"/>
    </source>
</evidence>
<protein>
    <submittedName>
        <fullName evidence="2">Uncharacterized protein</fullName>
    </submittedName>
</protein>
<dbReference type="RefSeq" id="XP_007413192.1">
    <property type="nucleotide sequence ID" value="XM_007413130.1"/>
</dbReference>
<proteinExistence type="predicted"/>
<evidence type="ECO:0000313" key="3">
    <source>
        <dbReference type="Proteomes" id="UP000001072"/>
    </source>
</evidence>
<dbReference type="EMBL" id="GL883124">
    <property type="protein sequence ID" value="EGG03398.1"/>
    <property type="molecule type" value="Genomic_DNA"/>
</dbReference>
<dbReference type="Proteomes" id="UP000001072">
    <property type="component" value="Unassembled WGS sequence"/>
</dbReference>
<accession>F4RVQ2</accession>
<dbReference type="AlphaFoldDB" id="F4RVQ2"/>
<name>F4RVQ2_MELLP</name>
<dbReference type="GeneID" id="18923686"/>
<feature type="compositionally biased region" description="Acidic residues" evidence="1">
    <location>
        <begin position="276"/>
        <end position="288"/>
    </location>
</feature>
<gene>
    <name evidence="2" type="ORF">MELLADRAFT_109202</name>
</gene>
<sequence>MNVPTSSYQLLPQTEKIEASTTITLPTYLLTSPELREICRRLRVDRSGSRIACLIRIDAKMVELREIGVVLRDVKFAQREIVPRHFHYVKKIWWRISFTELSVHEELCESMKDESWQSLWDPEDRSELLLKILLACPRITDLDIDIDIPMDPTTDIKPHPELQEALGGLSQFELPRLISLKTSQHLSINFIRAFYTSRNLTKLSLDKVTYVKYDDLVKLIEDQIWSNLQEFEITHRTTSRDLPSGQIKELKLMCQRNGIQMNDTHCYEEYEHPEPQEEDSMDESEEEYGGLYWEM</sequence>
<dbReference type="HOGENOM" id="CLU_943590_0_0_1"/>
<dbReference type="KEGG" id="mlr:MELLADRAFT_109202"/>
<dbReference type="VEuPathDB" id="FungiDB:MELLADRAFT_109202"/>
<dbReference type="InParanoid" id="F4RVQ2"/>
<keyword evidence="3" id="KW-1185">Reference proteome</keyword>
<reference evidence="3" key="1">
    <citation type="journal article" date="2011" name="Proc. Natl. Acad. Sci. U.S.A.">
        <title>Obligate biotrophy features unraveled by the genomic analysis of rust fungi.</title>
        <authorList>
            <person name="Duplessis S."/>
            <person name="Cuomo C.A."/>
            <person name="Lin Y.-C."/>
            <person name="Aerts A."/>
            <person name="Tisserant E."/>
            <person name="Veneault-Fourrey C."/>
            <person name="Joly D.L."/>
            <person name="Hacquard S."/>
            <person name="Amselem J."/>
            <person name="Cantarel B.L."/>
            <person name="Chiu R."/>
            <person name="Coutinho P.M."/>
            <person name="Feau N."/>
            <person name="Field M."/>
            <person name="Frey P."/>
            <person name="Gelhaye E."/>
            <person name="Goldberg J."/>
            <person name="Grabherr M.G."/>
            <person name="Kodira C.D."/>
            <person name="Kohler A."/>
            <person name="Kuees U."/>
            <person name="Lindquist E.A."/>
            <person name="Lucas S.M."/>
            <person name="Mago R."/>
            <person name="Mauceli E."/>
            <person name="Morin E."/>
            <person name="Murat C."/>
            <person name="Pangilinan J.L."/>
            <person name="Park R."/>
            <person name="Pearson M."/>
            <person name="Quesneville H."/>
            <person name="Rouhier N."/>
            <person name="Sakthikumar S."/>
            <person name="Salamov A.A."/>
            <person name="Schmutz J."/>
            <person name="Selles B."/>
            <person name="Shapiro H."/>
            <person name="Tanguay P."/>
            <person name="Tuskan G.A."/>
            <person name="Henrissat B."/>
            <person name="Van de Peer Y."/>
            <person name="Rouze P."/>
            <person name="Ellis J.G."/>
            <person name="Dodds P.N."/>
            <person name="Schein J.E."/>
            <person name="Zhong S."/>
            <person name="Hamelin R.C."/>
            <person name="Grigoriev I.V."/>
            <person name="Szabo L.J."/>
            <person name="Martin F."/>
        </authorList>
    </citation>
    <scope>NUCLEOTIDE SEQUENCE [LARGE SCALE GENOMIC DNA]</scope>
    <source>
        <strain evidence="3">98AG31 / pathotype 3-4-7</strain>
    </source>
</reference>
<organism evidence="3">
    <name type="scientific">Melampsora larici-populina (strain 98AG31 / pathotype 3-4-7)</name>
    <name type="common">Poplar leaf rust fungus</name>
    <dbReference type="NCBI Taxonomy" id="747676"/>
    <lineage>
        <taxon>Eukaryota</taxon>
        <taxon>Fungi</taxon>
        <taxon>Dikarya</taxon>
        <taxon>Basidiomycota</taxon>
        <taxon>Pucciniomycotina</taxon>
        <taxon>Pucciniomycetes</taxon>
        <taxon>Pucciniales</taxon>
        <taxon>Melampsoraceae</taxon>
        <taxon>Melampsora</taxon>
    </lineage>
</organism>
<feature type="region of interest" description="Disordered" evidence="1">
    <location>
        <begin position="271"/>
        <end position="295"/>
    </location>
</feature>